<protein>
    <recommendedName>
        <fullName evidence="2">Histidine kinase/HSP90-like ATPase domain-containing protein</fullName>
    </recommendedName>
</protein>
<dbReference type="Proteomes" id="UP000035016">
    <property type="component" value="Chromosome Chromosome"/>
</dbReference>
<evidence type="ECO:0000313" key="3">
    <source>
        <dbReference type="EMBL" id="CQR65979.1"/>
    </source>
</evidence>
<keyword evidence="1" id="KW-0808">Transferase</keyword>
<dbReference type="Gene3D" id="3.30.565.10">
    <property type="entry name" value="Histidine kinase-like ATPase, C-terminal domain"/>
    <property type="match status" value="1"/>
</dbReference>
<dbReference type="GO" id="GO:0004674">
    <property type="term" value="F:protein serine/threonine kinase activity"/>
    <property type="evidence" value="ECO:0007669"/>
    <property type="project" value="UniProtKB-KW"/>
</dbReference>
<sequence length="155" mass="16060">MEAMDGAAAAATGEAPVTTPVRGAVDSAASARAYARSVVHAEWGAAGREVREQDVIDLQLVVSELVTNAIRHGGGLAGFEAWATTDGVRIAVHDHSEVIPQAALDATAPLPVTHRGSGYGWPLIVRLAREVAVDRRPEGGKTISALVPIRPAESA</sequence>
<dbReference type="CDD" id="cd16936">
    <property type="entry name" value="HATPase_RsbW-like"/>
    <property type="match status" value="1"/>
</dbReference>
<keyword evidence="1" id="KW-0418">Kinase</keyword>
<dbReference type="EMBL" id="LN831790">
    <property type="protein sequence ID" value="CQR65979.1"/>
    <property type="molecule type" value="Genomic_DNA"/>
</dbReference>
<proteinExistence type="predicted"/>
<keyword evidence="1" id="KW-0723">Serine/threonine-protein kinase</keyword>
<dbReference type="InterPro" id="IPR050267">
    <property type="entry name" value="Anti-sigma-factor_SerPK"/>
</dbReference>
<organism evidence="3 4">
    <name type="scientific">Streptomyces leeuwenhoekii</name>
    <dbReference type="NCBI Taxonomy" id="1437453"/>
    <lineage>
        <taxon>Bacteria</taxon>
        <taxon>Bacillati</taxon>
        <taxon>Actinomycetota</taxon>
        <taxon>Actinomycetes</taxon>
        <taxon>Kitasatosporales</taxon>
        <taxon>Streptomycetaceae</taxon>
        <taxon>Streptomyces</taxon>
    </lineage>
</organism>
<dbReference type="SUPFAM" id="SSF55874">
    <property type="entry name" value="ATPase domain of HSP90 chaperone/DNA topoisomerase II/histidine kinase"/>
    <property type="match status" value="1"/>
</dbReference>
<dbReference type="PANTHER" id="PTHR35526">
    <property type="entry name" value="ANTI-SIGMA-F FACTOR RSBW-RELATED"/>
    <property type="match status" value="1"/>
</dbReference>
<evidence type="ECO:0000259" key="2">
    <source>
        <dbReference type="Pfam" id="PF13581"/>
    </source>
</evidence>
<feature type="domain" description="Histidine kinase/HSP90-like ATPase" evidence="2">
    <location>
        <begin position="32"/>
        <end position="141"/>
    </location>
</feature>
<dbReference type="InterPro" id="IPR036890">
    <property type="entry name" value="HATPase_C_sf"/>
</dbReference>
<reference evidence="3 4" key="1">
    <citation type="submission" date="2015-02" db="EMBL/GenBank/DDBJ databases">
        <authorList>
            <person name="Gomez-Escribano P.J."/>
        </authorList>
    </citation>
    <scope>NUCLEOTIDE SEQUENCE [LARGE SCALE GENOMIC DNA]</scope>
    <source>
        <strain evidence="4">C34 (DSM 42122 / NRRL B-24963)</strain>
    </source>
</reference>
<evidence type="ECO:0000256" key="1">
    <source>
        <dbReference type="ARBA" id="ARBA00022527"/>
    </source>
</evidence>
<dbReference type="PANTHER" id="PTHR35526:SF3">
    <property type="entry name" value="ANTI-SIGMA-F FACTOR RSBW"/>
    <property type="match status" value="1"/>
</dbReference>
<dbReference type="AlphaFoldDB" id="A0A0F7VZK3"/>
<evidence type="ECO:0000313" key="4">
    <source>
        <dbReference type="Proteomes" id="UP000035016"/>
    </source>
</evidence>
<name>A0A0F7VZK3_STRLW</name>
<gene>
    <name evidence="3" type="primary">sle_65250</name>
</gene>
<accession>A0A0F7VZK3</accession>
<dbReference type="Pfam" id="PF13581">
    <property type="entry name" value="HATPase_c_2"/>
    <property type="match status" value="1"/>
</dbReference>
<dbReference type="RefSeq" id="WP_306434337.1">
    <property type="nucleotide sequence ID" value="NZ_AZSD01000561.1"/>
</dbReference>
<dbReference type="InterPro" id="IPR003594">
    <property type="entry name" value="HATPase_dom"/>
</dbReference>
<dbReference type="KEGG" id="sle:sle_65250"/>